<dbReference type="EMBL" id="BK015596">
    <property type="protein sequence ID" value="DAE14889.1"/>
    <property type="molecule type" value="Genomic_DNA"/>
</dbReference>
<sequence length="32" mass="3547">MNGRKYRFFGVGDAIGDAFGGAFLLKQKRNVL</sequence>
<evidence type="ECO:0000313" key="1">
    <source>
        <dbReference type="EMBL" id="DAE14889.1"/>
    </source>
</evidence>
<protein>
    <submittedName>
        <fullName evidence="1">Uncharacterized protein</fullName>
    </submittedName>
</protein>
<name>A0A8S5Q7R8_9CAUD</name>
<reference evidence="1" key="1">
    <citation type="journal article" date="2021" name="Proc. Natl. Acad. Sci. U.S.A.">
        <title>A Catalog of Tens of Thousands of Viruses from Human Metagenomes Reveals Hidden Associations with Chronic Diseases.</title>
        <authorList>
            <person name="Tisza M.J."/>
            <person name="Buck C.B."/>
        </authorList>
    </citation>
    <scope>NUCLEOTIDE SEQUENCE</scope>
    <source>
        <strain evidence="1">Ct1IL4</strain>
    </source>
</reference>
<organism evidence="1">
    <name type="scientific">Myoviridae sp. ct1IL4</name>
    <dbReference type="NCBI Taxonomy" id="2825019"/>
    <lineage>
        <taxon>Viruses</taxon>
        <taxon>Duplodnaviria</taxon>
        <taxon>Heunggongvirae</taxon>
        <taxon>Uroviricota</taxon>
        <taxon>Caudoviricetes</taxon>
    </lineage>
</organism>
<proteinExistence type="predicted"/>
<accession>A0A8S5Q7R8</accession>